<evidence type="ECO:0000259" key="1">
    <source>
        <dbReference type="PROSITE" id="PS50234"/>
    </source>
</evidence>
<organism evidence="2">
    <name type="scientific">Planktothricoides sp. SpSt-374</name>
    <dbReference type="NCBI Taxonomy" id="2282167"/>
    <lineage>
        <taxon>Bacteria</taxon>
        <taxon>Bacillati</taxon>
        <taxon>Cyanobacteriota</taxon>
        <taxon>Cyanophyceae</taxon>
        <taxon>Oscillatoriophycideae</taxon>
        <taxon>Oscillatoriales</taxon>
        <taxon>Oscillatoriaceae</taxon>
        <taxon>Planktothricoides</taxon>
    </lineage>
</organism>
<dbReference type="InterPro" id="IPR002035">
    <property type="entry name" value="VWF_A"/>
</dbReference>
<feature type="domain" description="VWFA" evidence="1">
    <location>
        <begin position="58"/>
        <end position="254"/>
    </location>
</feature>
<evidence type="ECO:0000313" key="2">
    <source>
        <dbReference type="EMBL" id="HGG02435.1"/>
    </source>
</evidence>
<dbReference type="Gene3D" id="3.40.50.410">
    <property type="entry name" value="von Willebrand factor, type A domain"/>
    <property type="match status" value="1"/>
</dbReference>
<name>A0A7C3VUR1_9CYAN</name>
<dbReference type="EMBL" id="DSPX01000182">
    <property type="protein sequence ID" value="HGG02435.1"/>
    <property type="molecule type" value="Genomic_DNA"/>
</dbReference>
<dbReference type="AlphaFoldDB" id="A0A7C3VUR1"/>
<reference evidence="2" key="1">
    <citation type="journal article" date="2020" name="mSystems">
        <title>Genome- and Community-Level Interaction Insights into Carbon Utilization and Element Cycling Functions of Hydrothermarchaeota in Hydrothermal Sediment.</title>
        <authorList>
            <person name="Zhou Z."/>
            <person name="Liu Y."/>
            <person name="Xu W."/>
            <person name="Pan J."/>
            <person name="Luo Z.H."/>
            <person name="Li M."/>
        </authorList>
    </citation>
    <scope>NUCLEOTIDE SEQUENCE [LARGE SCALE GENOMIC DNA]</scope>
    <source>
        <strain evidence="2">SpSt-374</strain>
    </source>
</reference>
<proteinExistence type="predicted"/>
<dbReference type="CDD" id="cd00198">
    <property type="entry name" value="vWFA"/>
    <property type="match status" value="1"/>
</dbReference>
<sequence>MAAKVKKATPASSPKSASSDSIKFTLYNFAGQPKSYYRVDKKNLEREPEENAKQAVAHSIIIIDRSGSMYYDIEDLKETLLKILTLDEYSNYQLLVTLISYSSRGDVICHFQRIPISEVMQPNSFYQQQIKQIESTGATCISQSMKLALSLIQADELTAITLHTDGYANDPSSQAEIKELDRLTEELTGYNAFLNTIAYSSADFRLLAKLANTASGSCLKAGNVKQVYDALYSTSKLLCGLVASAIEETLIKEYDYQVFVSHSAQKINGAAGTIKIIGLKPEDDGIFYKYQKITKQEYDQLDIPPSQTHPAVFAFAKANLADGNLNTAKYALASTFDATLTEKHAKALTNAEIAEMAVDLEQAIFNPAILNSHEILTSVKVSDKTSVLELVKVLEQHRSGIIINLPHLKENYQRKGIKRIPGSRDKDGNLLTPWLKTEYIDGDKYVKMGTFSINQNTATINMLITRKVKLVKVEDGEQICEVGGILVSELESFNNYTIVSDGEINIKSLKVKINNGPAFDALKSLGVLEQDGQTAGAFDCRREYDIRLDNLPVSPFTAHYGSINGTFDELAQMKILSSIISAHLKEESDVYAPEQIEELKLHYLSKNLYINFPTTTEYTDLHEAINKGTVDSRVSYKIDIGNKDILNLSKLHSANKFLDRLYEVVAKDSGEVLEKPSFELTWEKNLTFSHKKLSSRTKITPVDDLMKRIFDNFLGLEDNGTVAAILTKVGADSLARLLAEKAKGNPVTRPEFVTALVAAKGQIDAHAEQIYRDNISPLVFYIGSTGLLPDEMDAKAQSADELSSKYPTLKFSKDEQEGMFFEVGDTIISVYAKNEYFSR</sequence>
<dbReference type="PROSITE" id="PS50234">
    <property type="entry name" value="VWFA"/>
    <property type="match status" value="1"/>
</dbReference>
<dbReference type="InterPro" id="IPR036465">
    <property type="entry name" value="vWFA_dom_sf"/>
</dbReference>
<protein>
    <submittedName>
        <fullName evidence="2">VWA domain-containing protein</fullName>
    </submittedName>
</protein>
<comment type="caution">
    <text evidence="2">The sequence shown here is derived from an EMBL/GenBank/DDBJ whole genome shotgun (WGS) entry which is preliminary data.</text>
</comment>
<gene>
    <name evidence="2" type="ORF">ENR15_17770</name>
</gene>
<dbReference type="SUPFAM" id="SSF53300">
    <property type="entry name" value="vWA-like"/>
    <property type="match status" value="1"/>
</dbReference>
<accession>A0A7C3VUR1</accession>